<keyword evidence="3" id="KW-1185">Reference proteome</keyword>
<dbReference type="GO" id="GO:0030125">
    <property type="term" value="C:clathrin vesicle coat"/>
    <property type="evidence" value="ECO:0007669"/>
    <property type="project" value="TreeGrafter"/>
</dbReference>
<dbReference type="EMBL" id="PJQY01000513">
    <property type="protein sequence ID" value="PQQ10393.1"/>
    <property type="molecule type" value="Genomic_DNA"/>
</dbReference>
<dbReference type="GO" id="GO:0005768">
    <property type="term" value="C:endosome"/>
    <property type="evidence" value="ECO:0007669"/>
    <property type="project" value="TreeGrafter"/>
</dbReference>
<dbReference type="AlphaFoldDB" id="A0A314YUM2"/>
<evidence type="ECO:0000256" key="1">
    <source>
        <dbReference type="SAM" id="MobiDB-lite"/>
    </source>
</evidence>
<feature type="region of interest" description="Disordered" evidence="1">
    <location>
        <begin position="1"/>
        <end position="198"/>
    </location>
</feature>
<organism evidence="2 3">
    <name type="scientific">Prunus yedoensis var. nudiflora</name>
    <dbReference type="NCBI Taxonomy" id="2094558"/>
    <lineage>
        <taxon>Eukaryota</taxon>
        <taxon>Viridiplantae</taxon>
        <taxon>Streptophyta</taxon>
        <taxon>Embryophyta</taxon>
        <taxon>Tracheophyta</taxon>
        <taxon>Spermatophyta</taxon>
        <taxon>Magnoliopsida</taxon>
        <taxon>eudicotyledons</taxon>
        <taxon>Gunneridae</taxon>
        <taxon>Pentapetalae</taxon>
        <taxon>rosids</taxon>
        <taxon>fabids</taxon>
        <taxon>Rosales</taxon>
        <taxon>Rosaceae</taxon>
        <taxon>Amygdaloideae</taxon>
        <taxon>Amygdaleae</taxon>
        <taxon>Prunus</taxon>
    </lineage>
</organism>
<accession>A0A314YUM2</accession>
<dbReference type="PANTHER" id="PTHR12276">
    <property type="entry name" value="EPSIN/ENT-RELATED"/>
    <property type="match status" value="1"/>
</dbReference>
<sequence length="240" mass="26222">MYRPGSYSSTGGYGDKYDDDRYEGRYGGRDEDRNGSGYGRERELGYRDDDRYGKQGDSYSRDGDRYSREYDERNGREGFRDDDYRGRSRSVDDYHDSRSRSSDRERERSLDDDGQYSSRGSGARADDQSQDGRGGETPTASAPRASSPPTSTNPGGQATSAQVASASPVKQEVEPSDEFFDPRGSVSGVPFGSVSAAQTAQAASVPSYLKQCEMDLLGSLSTHSLQCSLAIVPTTSPTIH</sequence>
<dbReference type="GO" id="GO:0006897">
    <property type="term" value="P:endocytosis"/>
    <property type="evidence" value="ECO:0007669"/>
    <property type="project" value="TreeGrafter"/>
</dbReference>
<dbReference type="PANTHER" id="PTHR12276:SF91">
    <property type="entry name" value="CLATHRIN INTERACTOR EPSIN 2-RELATED"/>
    <property type="match status" value="1"/>
</dbReference>
<evidence type="ECO:0000313" key="2">
    <source>
        <dbReference type="EMBL" id="PQQ10393.1"/>
    </source>
</evidence>
<dbReference type="STRING" id="2094558.A0A314YUM2"/>
<comment type="caution">
    <text evidence="2">The sequence shown here is derived from an EMBL/GenBank/DDBJ whole genome shotgun (WGS) entry which is preliminary data.</text>
</comment>
<dbReference type="GO" id="GO:0030276">
    <property type="term" value="F:clathrin binding"/>
    <property type="evidence" value="ECO:0007669"/>
    <property type="project" value="TreeGrafter"/>
</dbReference>
<feature type="compositionally biased region" description="Low complexity" evidence="1">
    <location>
        <begin position="137"/>
        <end position="152"/>
    </location>
</feature>
<dbReference type="Proteomes" id="UP000250321">
    <property type="component" value="Unassembled WGS sequence"/>
</dbReference>
<evidence type="ECO:0000313" key="3">
    <source>
        <dbReference type="Proteomes" id="UP000250321"/>
    </source>
</evidence>
<feature type="compositionally biased region" description="Low complexity" evidence="1">
    <location>
        <begin position="184"/>
        <end position="198"/>
    </location>
</feature>
<feature type="compositionally biased region" description="Polar residues" evidence="1">
    <location>
        <begin position="1"/>
        <end position="10"/>
    </location>
</feature>
<reference evidence="2 3" key="1">
    <citation type="submission" date="2018-02" db="EMBL/GenBank/DDBJ databases">
        <title>Draft genome of wild Prunus yedoensis var. nudiflora.</title>
        <authorList>
            <person name="Baek S."/>
            <person name="Kim J.-H."/>
            <person name="Choi K."/>
            <person name="Kim G.-B."/>
            <person name="Cho A."/>
            <person name="Jang H."/>
            <person name="Shin C.-H."/>
            <person name="Yu H.-J."/>
            <person name="Mun J.-H."/>
        </authorList>
    </citation>
    <scope>NUCLEOTIDE SEQUENCE [LARGE SCALE GENOMIC DNA]</scope>
    <source>
        <strain evidence="3">cv. Jeju island</strain>
        <tissue evidence="2">Leaf</tissue>
    </source>
</reference>
<protein>
    <submittedName>
        <fullName evidence="2">Clathrin interactor EPSIN 2 isoform X3</fullName>
    </submittedName>
</protein>
<gene>
    <name evidence="2" type="ORF">Pyn_15269</name>
</gene>
<name>A0A314YUM2_PRUYE</name>
<proteinExistence type="predicted"/>
<feature type="compositionally biased region" description="Polar residues" evidence="1">
    <location>
        <begin position="153"/>
        <end position="165"/>
    </location>
</feature>
<dbReference type="GO" id="GO:0005886">
    <property type="term" value="C:plasma membrane"/>
    <property type="evidence" value="ECO:0007669"/>
    <property type="project" value="TreeGrafter"/>
</dbReference>
<feature type="compositionally biased region" description="Basic and acidic residues" evidence="1">
    <location>
        <begin position="15"/>
        <end position="111"/>
    </location>
</feature>
<dbReference type="GO" id="GO:0005543">
    <property type="term" value="F:phospholipid binding"/>
    <property type="evidence" value="ECO:0007669"/>
    <property type="project" value="TreeGrafter"/>
</dbReference>